<feature type="compositionally biased region" description="Polar residues" evidence="1">
    <location>
        <begin position="138"/>
        <end position="149"/>
    </location>
</feature>
<proteinExistence type="predicted"/>
<dbReference type="AlphaFoldDB" id="A0A0A2JFS8"/>
<evidence type="ECO:0000259" key="2">
    <source>
        <dbReference type="PROSITE" id="PS50127"/>
    </source>
</evidence>
<dbReference type="PROSITE" id="PS50127">
    <property type="entry name" value="UBC_2"/>
    <property type="match status" value="1"/>
</dbReference>
<feature type="region of interest" description="Disordered" evidence="1">
    <location>
        <begin position="137"/>
        <end position="189"/>
    </location>
</feature>
<name>A0A0A2JFS8_PENEN</name>
<dbReference type="CDD" id="cd23814">
    <property type="entry name" value="UEV_AKTIP"/>
    <property type="match status" value="1"/>
</dbReference>
<dbReference type="STRING" id="27334.A0A0A2JFS8"/>
<keyword evidence="4" id="KW-1185">Reference proteome</keyword>
<dbReference type="Proteomes" id="UP000030143">
    <property type="component" value="Unassembled WGS sequence"/>
</dbReference>
<evidence type="ECO:0000313" key="4">
    <source>
        <dbReference type="Proteomes" id="UP000030143"/>
    </source>
</evidence>
<dbReference type="Pfam" id="PF00179">
    <property type="entry name" value="UQ_con"/>
    <property type="match status" value="1"/>
</dbReference>
<sequence length="843" mass="91565">MSTSKLPCIPSLRKQQLHLEFASLRHAASPGVYVSLAPGDPTLWNGVIFVRSGPYASAVLRFHLRFPDTYPDLPPLVTFATDLFHPLIVPLTTYTFSTGSASDNPVSATDDERLPPGGFSLRHGFPHWFGRAKRSGLASGNTSRNVSGISASAATTGHASSAGSVIGDGDESNASNPPVASAASEDGDVEVPRLAQVPAMDQFAERRDVVPVSEILDYIRSTFDDELVLDSLPVEVAGNPGAWHAWQAHRRGGPRGQLKRGSPQARLPGDWHWDGIWARRVKDEIENSHSEPMLFGGAARGGVDEMIPFRRSSLSASVEYDSSDPAASTRTPSLSDSLYNIDVVKIRQDHAAASRGIRKTGLDVNEDPFIDQTSRRRVDPRRGLMTQSGYQLAPQLLVRWSSGSYGSIEPCLSSKSASASGAMELPPDSISKNKSRVGSARSLSNLLRPGSSGLLCPLEIPVAFATVRSYTGWPCMSTDSMSVWVSVNVSADVEPISLPESSSLAPLDIIILFDSVQQSSVSLLTPMVLASSVLTSNLLINSDRIAVACVDGSSKNGFELLLPLGFHPFETLRTALNEFSLRQLKKKTRRCSDAGISIRQASRLFHPSPRAAFCHLVFISAYPPENLFISGVDTAIGIHTVSPQLCFPLDAANHPLGWHIFYDADADDPRSCQVHFMRKVSKVVRQLRTGLSPGALSDLKLFVEQGHGCQFESAMEDCHLARLRPGETWILKVRIGVPIEFYQETQLTEHPMLEDLIRQINSVLKAYSSEPAAQHVLSARLEHQHSLLPKPHTICLETHCTISRTPGALPRASDDHRKSSGLMSYELDDDAISISLGSASELS</sequence>
<dbReference type="VEuPathDB" id="FungiDB:PEXP_109800"/>
<accession>A0A0A2JFS8</accession>
<reference evidence="3 4" key="1">
    <citation type="journal article" date="2015" name="Mol. Plant Microbe Interact.">
        <title>Genome, transcriptome, and functional analyses of Penicillium expansum provide new insights into secondary metabolism and pathogenicity.</title>
        <authorList>
            <person name="Ballester A.R."/>
            <person name="Marcet-Houben M."/>
            <person name="Levin E."/>
            <person name="Sela N."/>
            <person name="Selma-Lazaro C."/>
            <person name="Carmona L."/>
            <person name="Wisniewski M."/>
            <person name="Droby S."/>
            <person name="Gonzalez-Candelas L."/>
            <person name="Gabaldon T."/>
        </authorList>
    </citation>
    <scope>NUCLEOTIDE SEQUENCE [LARGE SCALE GENOMIC DNA]</scope>
    <source>
        <strain evidence="3 4">MD-8</strain>
    </source>
</reference>
<evidence type="ECO:0000256" key="1">
    <source>
        <dbReference type="SAM" id="MobiDB-lite"/>
    </source>
</evidence>
<dbReference type="InterPro" id="IPR016135">
    <property type="entry name" value="UBQ-conjugating_enzyme/RWD"/>
</dbReference>
<feature type="domain" description="UBC core" evidence="2">
    <location>
        <begin position="12"/>
        <end position="90"/>
    </location>
</feature>
<dbReference type="PhylomeDB" id="A0A0A2JFS8"/>
<evidence type="ECO:0000313" key="3">
    <source>
        <dbReference type="EMBL" id="KGO54229.1"/>
    </source>
</evidence>
<protein>
    <submittedName>
        <fullName evidence="3">Ubiquitin-conjugating enzyme, E2</fullName>
    </submittedName>
</protein>
<dbReference type="GeneID" id="27676627"/>
<dbReference type="OrthoDB" id="5596422at2759"/>
<feature type="compositionally biased region" description="Low complexity" evidence="1">
    <location>
        <begin position="150"/>
        <end position="164"/>
    </location>
</feature>
<dbReference type="HOGENOM" id="CLU_337734_0_0_1"/>
<dbReference type="Gene3D" id="3.10.110.10">
    <property type="entry name" value="Ubiquitin Conjugating Enzyme"/>
    <property type="match status" value="1"/>
</dbReference>
<feature type="compositionally biased region" description="Low complexity" evidence="1">
    <location>
        <begin position="172"/>
        <end position="184"/>
    </location>
</feature>
<dbReference type="SUPFAM" id="SSF54495">
    <property type="entry name" value="UBC-like"/>
    <property type="match status" value="1"/>
</dbReference>
<organism evidence="3 4">
    <name type="scientific">Penicillium expansum</name>
    <name type="common">Blue mold rot fungus</name>
    <dbReference type="NCBI Taxonomy" id="27334"/>
    <lineage>
        <taxon>Eukaryota</taxon>
        <taxon>Fungi</taxon>
        <taxon>Dikarya</taxon>
        <taxon>Ascomycota</taxon>
        <taxon>Pezizomycotina</taxon>
        <taxon>Eurotiomycetes</taxon>
        <taxon>Eurotiomycetidae</taxon>
        <taxon>Eurotiales</taxon>
        <taxon>Aspergillaceae</taxon>
        <taxon>Penicillium</taxon>
    </lineage>
</organism>
<comment type="caution">
    <text evidence="3">The sequence shown here is derived from an EMBL/GenBank/DDBJ whole genome shotgun (WGS) entry which is preliminary data.</text>
</comment>
<gene>
    <name evidence="3" type="ORF">PEX2_039330</name>
</gene>
<dbReference type="RefSeq" id="XP_016596702.1">
    <property type="nucleotide sequence ID" value="XM_016741208.1"/>
</dbReference>
<dbReference type="InterPro" id="IPR000608">
    <property type="entry name" value="UBC"/>
</dbReference>
<dbReference type="EMBL" id="JQFZ01000230">
    <property type="protein sequence ID" value="KGO54229.1"/>
    <property type="molecule type" value="Genomic_DNA"/>
</dbReference>